<dbReference type="AlphaFoldDB" id="A0A1D2VH87"/>
<dbReference type="RefSeq" id="XP_020047303.1">
    <property type="nucleotide sequence ID" value="XM_020189781.1"/>
</dbReference>
<reference evidence="15" key="1">
    <citation type="submission" date="2016-05" db="EMBL/GenBank/DDBJ databases">
        <title>Comparative genomics of biotechnologically important yeasts.</title>
        <authorList>
            <consortium name="DOE Joint Genome Institute"/>
            <person name="Riley R."/>
            <person name="Haridas S."/>
            <person name="Wolfe K.H."/>
            <person name="Lopes M.R."/>
            <person name="Hittinger C.T."/>
            <person name="Goker M."/>
            <person name="Salamov A."/>
            <person name="Wisecaver J."/>
            <person name="Long T.M."/>
            <person name="Aerts A.L."/>
            <person name="Barry K."/>
            <person name="Choi C."/>
            <person name="Clum A."/>
            <person name="Coughlan A.Y."/>
            <person name="Deshpande S."/>
            <person name="Douglass A.P."/>
            <person name="Hanson S.J."/>
            <person name="Klenk H.-P."/>
            <person name="Labutti K."/>
            <person name="Lapidus A."/>
            <person name="Lindquist E."/>
            <person name="Lipzen A."/>
            <person name="Meier-Kolthoff J.P."/>
            <person name="Ohm R.A."/>
            <person name="Otillar R.P."/>
            <person name="Pangilinan J."/>
            <person name="Peng Y."/>
            <person name="Rokas A."/>
            <person name="Rosa C.A."/>
            <person name="Scheuner C."/>
            <person name="Sibirny A.A."/>
            <person name="Slot J.C."/>
            <person name="Stielow J.B."/>
            <person name="Sun H."/>
            <person name="Kurtzman C.P."/>
            <person name="Blackwell M."/>
            <person name="Grigoriev I.V."/>
            <person name="Jeffries T.W."/>
        </authorList>
    </citation>
    <scope>NUCLEOTIDE SEQUENCE [LARGE SCALE GENOMIC DNA]</scope>
    <source>
        <strain evidence="15">DSM 1968</strain>
    </source>
</reference>
<dbReference type="GO" id="GO:0007064">
    <property type="term" value="P:mitotic sister chromatid cohesion"/>
    <property type="evidence" value="ECO:0007669"/>
    <property type="project" value="TreeGrafter"/>
</dbReference>
<keyword evidence="10" id="KW-0012">Acyltransferase</keyword>
<dbReference type="GO" id="GO:0008270">
    <property type="term" value="F:zinc ion binding"/>
    <property type="evidence" value="ECO:0007669"/>
    <property type="project" value="UniProtKB-KW"/>
</dbReference>
<evidence type="ECO:0000256" key="5">
    <source>
        <dbReference type="ARBA" id="ARBA00022723"/>
    </source>
</evidence>
<dbReference type="InterPro" id="IPR028009">
    <property type="entry name" value="ESCO_Acetyltransf_dom"/>
</dbReference>
<dbReference type="Proteomes" id="UP000095038">
    <property type="component" value="Unassembled WGS sequence"/>
</dbReference>
<name>A0A1D2VH87_9ASCO</name>
<dbReference type="GO" id="GO:0061733">
    <property type="term" value="F:protein-lysine-acetyltransferase activity"/>
    <property type="evidence" value="ECO:0007669"/>
    <property type="project" value="TreeGrafter"/>
</dbReference>
<keyword evidence="9" id="KW-0131">Cell cycle</keyword>
<dbReference type="PANTHER" id="PTHR45884">
    <property type="entry name" value="N-ACETYLTRANSFERASE ECO"/>
    <property type="match status" value="1"/>
</dbReference>
<keyword evidence="5" id="KW-0479">Metal-binding</keyword>
<evidence type="ECO:0000256" key="9">
    <source>
        <dbReference type="ARBA" id="ARBA00023306"/>
    </source>
</evidence>
<evidence type="ECO:0000313" key="14">
    <source>
        <dbReference type="EMBL" id="ODV60996.1"/>
    </source>
</evidence>
<feature type="non-terminal residue" evidence="14">
    <location>
        <position position="263"/>
    </location>
</feature>
<proteinExistence type="inferred from homology"/>
<sequence length="263" mass="30750">KPKVQTFFNFPDKSMKITCKDCFMSYLPNIKSDQYIHRDYHKKYVDGMKWEYSYGKKIIEPSNVTNIPLNIRESINYLNPIIRDGSIFEVDLLDEKKKSGQKVILELLKMINNELNAPDDWFSFGVKDLSKNSGHVSTKGKIYVYSYNHKIIGLASFEKLNELQRSKLNLMDVRTKQVISIPRNSSDKRFSTLLQMIPQAYYGLSRIFVLKKYRRSKIALIMLYASLKELVYGIQLEKNQINWSQPSYSGLKLANSFNLIRDK</sequence>
<dbReference type="Pfam" id="PF13880">
    <property type="entry name" value="Acetyltransf_13"/>
    <property type="match status" value="1"/>
</dbReference>
<evidence type="ECO:0000313" key="15">
    <source>
        <dbReference type="Proteomes" id="UP000095038"/>
    </source>
</evidence>
<dbReference type="OrthoDB" id="428854at2759"/>
<protein>
    <recommendedName>
        <fullName evidence="3">N-acetyltransferase ECO1</fullName>
    </recommendedName>
    <alternativeName>
        <fullName evidence="11">Establishment of cohesion protein 1</fullName>
    </alternativeName>
</protein>
<evidence type="ECO:0000256" key="10">
    <source>
        <dbReference type="ARBA" id="ARBA00023315"/>
    </source>
</evidence>
<comment type="subcellular location">
    <subcellularLocation>
        <location evidence="1">Nucleus</location>
    </subcellularLocation>
</comment>
<dbReference type="STRING" id="1344418.A0A1D2VH87"/>
<organism evidence="14 15">
    <name type="scientific">Ascoidea rubescens DSM 1968</name>
    <dbReference type="NCBI Taxonomy" id="1344418"/>
    <lineage>
        <taxon>Eukaryota</taxon>
        <taxon>Fungi</taxon>
        <taxon>Dikarya</taxon>
        <taxon>Ascomycota</taxon>
        <taxon>Saccharomycotina</taxon>
        <taxon>Saccharomycetes</taxon>
        <taxon>Ascoideaceae</taxon>
        <taxon>Ascoidea</taxon>
    </lineage>
</organism>
<evidence type="ECO:0000256" key="6">
    <source>
        <dbReference type="ARBA" id="ARBA00022771"/>
    </source>
</evidence>
<feature type="non-terminal residue" evidence="14">
    <location>
        <position position="1"/>
    </location>
</feature>
<evidence type="ECO:0000259" key="12">
    <source>
        <dbReference type="Pfam" id="PF13878"/>
    </source>
</evidence>
<gene>
    <name evidence="14" type="ORF">ASCRUDRAFT_23212</name>
</gene>
<feature type="domain" description="N-acetyltransferase ESCO acetyl-transferase" evidence="13">
    <location>
        <begin position="199"/>
        <end position="257"/>
    </location>
</feature>
<dbReference type="PANTHER" id="PTHR45884:SF2">
    <property type="entry name" value="N-ACETYLTRANSFERASE ECO"/>
    <property type="match status" value="1"/>
</dbReference>
<evidence type="ECO:0000256" key="2">
    <source>
        <dbReference type="ARBA" id="ARBA00005816"/>
    </source>
</evidence>
<evidence type="ECO:0000256" key="4">
    <source>
        <dbReference type="ARBA" id="ARBA00022679"/>
    </source>
</evidence>
<comment type="similarity">
    <text evidence="2">Belongs to the acetyltransferase family. ECO subfamily.</text>
</comment>
<dbReference type="EMBL" id="KV454480">
    <property type="protein sequence ID" value="ODV60996.1"/>
    <property type="molecule type" value="Genomic_DNA"/>
</dbReference>
<keyword evidence="6" id="KW-0863">Zinc-finger</keyword>
<feature type="domain" description="N-acetyltransferase ESCO zinc-finger" evidence="12">
    <location>
        <begin position="5"/>
        <end position="43"/>
    </location>
</feature>
<dbReference type="Pfam" id="PF13878">
    <property type="entry name" value="zf-C2H2_3"/>
    <property type="match status" value="1"/>
</dbReference>
<evidence type="ECO:0000256" key="8">
    <source>
        <dbReference type="ARBA" id="ARBA00023242"/>
    </source>
</evidence>
<keyword evidence="7" id="KW-0862">Zinc</keyword>
<evidence type="ECO:0000259" key="13">
    <source>
        <dbReference type="Pfam" id="PF13880"/>
    </source>
</evidence>
<dbReference type="GO" id="GO:0005634">
    <property type="term" value="C:nucleus"/>
    <property type="evidence" value="ECO:0007669"/>
    <property type="project" value="UniProtKB-SubCell"/>
</dbReference>
<evidence type="ECO:0000256" key="1">
    <source>
        <dbReference type="ARBA" id="ARBA00004123"/>
    </source>
</evidence>
<evidence type="ECO:0000256" key="3">
    <source>
        <dbReference type="ARBA" id="ARBA00022043"/>
    </source>
</evidence>
<evidence type="ECO:0000256" key="11">
    <source>
        <dbReference type="ARBA" id="ARBA00032212"/>
    </source>
</evidence>
<accession>A0A1D2VH87</accession>
<evidence type="ECO:0000256" key="7">
    <source>
        <dbReference type="ARBA" id="ARBA00022833"/>
    </source>
</evidence>
<dbReference type="FunCoup" id="A0A1D2VH87">
    <property type="interactions" value="31"/>
</dbReference>
<keyword evidence="15" id="KW-1185">Reference proteome</keyword>
<dbReference type="GO" id="GO:0000785">
    <property type="term" value="C:chromatin"/>
    <property type="evidence" value="ECO:0007669"/>
    <property type="project" value="TreeGrafter"/>
</dbReference>
<keyword evidence="4" id="KW-0808">Transferase</keyword>
<dbReference type="InterPro" id="IPR028005">
    <property type="entry name" value="AcTrfase_ESCO_Znf_dom"/>
</dbReference>
<dbReference type="InParanoid" id="A0A1D2VH87"/>
<dbReference type="GeneID" id="30963417"/>
<keyword evidence="8" id="KW-0539">Nucleus</keyword>